<evidence type="ECO:0000313" key="4">
    <source>
        <dbReference type="Proteomes" id="UP001596505"/>
    </source>
</evidence>
<evidence type="ECO:0000256" key="1">
    <source>
        <dbReference type="ARBA" id="ARBA00022679"/>
    </source>
</evidence>
<comment type="caution">
    <text evidence="3">The sequence shown here is derived from an EMBL/GenBank/DDBJ whole genome shotgun (WGS) entry which is preliminary data.</text>
</comment>
<dbReference type="PANTHER" id="PTHR46401">
    <property type="entry name" value="GLYCOSYLTRANSFERASE WBBK-RELATED"/>
    <property type="match status" value="1"/>
</dbReference>
<evidence type="ECO:0000259" key="2">
    <source>
        <dbReference type="Pfam" id="PF00534"/>
    </source>
</evidence>
<proteinExistence type="predicted"/>
<dbReference type="PANTHER" id="PTHR46401:SF2">
    <property type="entry name" value="GLYCOSYLTRANSFERASE WBBK-RELATED"/>
    <property type="match status" value="1"/>
</dbReference>
<gene>
    <name evidence="3" type="ORF">ACFQRG_15600</name>
</gene>
<dbReference type="GO" id="GO:0016757">
    <property type="term" value="F:glycosyltransferase activity"/>
    <property type="evidence" value="ECO:0007669"/>
    <property type="project" value="UniProtKB-KW"/>
</dbReference>
<keyword evidence="1 3" id="KW-0808">Transferase</keyword>
<dbReference type="CDD" id="cd03801">
    <property type="entry name" value="GT4_PimA-like"/>
    <property type="match status" value="1"/>
</dbReference>
<dbReference type="RefSeq" id="WP_380967685.1">
    <property type="nucleotide sequence ID" value="NZ_JBHTCO010000020.1"/>
</dbReference>
<dbReference type="Proteomes" id="UP001596505">
    <property type="component" value="Unassembled WGS sequence"/>
</dbReference>
<dbReference type="EMBL" id="JBHTCO010000020">
    <property type="protein sequence ID" value="MFC7394382.1"/>
    <property type="molecule type" value="Genomic_DNA"/>
</dbReference>
<dbReference type="Pfam" id="PF00534">
    <property type="entry name" value="Glycos_transf_1"/>
    <property type="match status" value="1"/>
</dbReference>
<dbReference type="Gene3D" id="3.40.50.150">
    <property type="entry name" value="Vaccinia Virus protein VP39"/>
    <property type="match status" value="1"/>
</dbReference>
<organism evidence="3 4">
    <name type="scientific">Scopulibacillus cellulosilyticus</name>
    <dbReference type="NCBI Taxonomy" id="2665665"/>
    <lineage>
        <taxon>Bacteria</taxon>
        <taxon>Bacillati</taxon>
        <taxon>Bacillota</taxon>
        <taxon>Bacilli</taxon>
        <taxon>Bacillales</taxon>
        <taxon>Sporolactobacillaceae</taxon>
        <taxon>Scopulibacillus</taxon>
    </lineage>
</organism>
<dbReference type="Gene3D" id="3.40.50.2000">
    <property type="entry name" value="Glycogen Phosphorylase B"/>
    <property type="match status" value="2"/>
</dbReference>
<evidence type="ECO:0000313" key="3">
    <source>
        <dbReference type="EMBL" id="MFC7394382.1"/>
    </source>
</evidence>
<dbReference type="SUPFAM" id="SSF53756">
    <property type="entry name" value="UDP-Glycosyltransferase/glycogen phosphorylase"/>
    <property type="match status" value="1"/>
</dbReference>
<sequence length="548" mass="62841">MPTSWYQTIPDIIEHVLIDQPQSILDIGVGFGKYGVLLREVFDIPYERYNKEHWNLKIDGVEGFKDYENPIHSYVYNQIYYGKIQNIIDSLDNYDTILLVDVLEHFEKEEGKQVIRKLLEHTNKSLIISTPIYPSPQQDYNGNVLEQHKSRWSLVDLSSFDFSYKKVKIGDNGAHLFKVYPSLTQKNNQVEKKQSKTRANEKRKLTIGYLIPHHNVTGGLKVLLQQMKKLREQGHHIYAYFKGEQGTPVLPSWFELEVDKEILVPTHESFANVIGECDIAVAGWINQLPELQNASTKVLYYDQGYEWLFGDIPNIQDVPFVRDYLKSCYQSNITIISSSSYISEVIKTRYNIETPVISNGIDTDLYHPNKQDDLGHHIISLVGNPSLSFKGFDVALSALKKVWFSGQRFIVNWVCQHQPLIDEFPFPINYIVQPSEKELVTWYQLSDIHLFPSWYEGFGMPPLEAMACGVPVVSTKCGGVEEYAKDQFNAILVEPGDIDGMATAVKDLFDNPELRKTLAKNGRETSEKLSYEKVINKLEDVMVGIVNQ</sequence>
<protein>
    <submittedName>
        <fullName evidence="3">Glycosyltransferase</fullName>
        <ecNumber evidence="3">2.4.-.-</ecNumber>
    </submittedName>
</protein>
<feature type="domain" description="Glycosyl transferase family 1" evidence="2">
    <location>
        <begin position="434"/>
        <end position="524"/>
    </location>
</feature>
<dbReference type="SUPFAM" id="SSF53335">
    <property type="entry name" value="S-adenosyl-L-methionine-dependent methyltransferases"/>
    <property type="match status" value="1"/>
</dbReference>
<dbReference type="EC" id="2.4.-.-" evidence="3"/>
<keyword evidence="3" id="KW-0328">Glycosyltransferase</keyword>
<accession>A0ABW2PYF1</accession>
<name>A0ABW2PYF1_9BACL</name>
<dbReference type="InterPro" id="IPR001296">
    <property type="entry name" value="Glyco_trans_1"/>
</dbReference>
<keyword evidence="4" id="KW-1185">Reference proteome</keyword>
<reference evidence="4" key="1">
    <citation type="journal article" date="2019" name="Int. J. Syst. Evol. Microbiol.">
        <title>The Global Catalogue of Microorganisms (GCM) 10K type strain sequencing project: providing services to taxonomists for standard genome sequencing and annotation.</title>
        <authorList>
            <consortium name="The Broad Institute Genomics Platform"/>
            <consortium name="The Broad Institute Genome Sequencing Center for Infectious Disease"/>
            <person name="Wu L."/>
            <person name="Ma J."/>
        </authorList>
    </citation>
    <scope>NUCLEOTIDE SEQUENCE [LARGE SCALE GENOMIC DNA]</scope>
    <source>
        <strain evidence="4">CGMCC 1.16305</strain>
    </source>
</reference>
<dbReference type="InterPro" id="IPR029063">
    <property type="entry name" value="SAM-dependent_MTases_sf"/>
</dbReference>